<feature type="region of interest" description="Disordered" evidence="1">
    <location>
        <begin position="127"/>
        <end position="150"/>
    </location>
</feature>
<evidence type="ECO:0000313" key="3">
    <source>
        <dbReference type="Proteomes" id="UP000078540"/>
    </source>
</evidence>
<accession>A0A151I010</accession>
<keyword evidence="3" id="KW-1185">Reference proteome</keyword>
<dbReference type="AlphaFoldDB" id="A0A151I010"/>
<organism evidence="2 3">
    <name type="scientific">Atta colombica</name>
    <dbReference type="NCBI Taxonomy" id="520822"/>
    <lineage>
        <taxon>Eukaryota</taxon>
        <taxon>Metazoa</taxon>
        <taxon>Ecdysozoa</taxon>
        <taxon>Arthropoda</taxon>
        <taxon>Hexapoda</taxon>
        <taxon>Insecta</taxon>
        <taxon>Pterygota</taxon>
        <taxon>Neoptera</taxon>
        <taxon>Endopterygota</taxon>
        <taxon>Hymenoptera</taxon>
        <taxon>Apocrita</taxon>
        <taxon>Aculeata</taxon>
        <taxon>Formicoidea</taxon>
        <taxon>Formicidae</taxon>
        <taxon>Myrmicinae</taxon>
        <taxon>Atta</taxon>
    </lineage>
</organism>
<feature type="compositionally biased region" description="Polar residues" evidence="1">
    <location>
        <begin position="127"/>
        <end position="143"/>
    </location>
</feature>
<protein>
    <submittedName>
        <fullName evidence="2">Uncharacterized protein</fullName>
    </submittedName>
</protein>
<name>A0A151I010_9HYME</name>
<dbReference type="Proteomes" id="UP000078540">
    <property type="component" value="Unassembled WGS sequence"/>
</dbReference>
<proteinExistence type="predicted"/>
<evidence type="ECO:0000256" key="1">
    <source>
        <dbReference type="SAM" id="MobiDB-lite"/>
    </source>
</evidence>
<sequence>MTHALSKSLRIPQRLPALQTISNHILYRNFIRGNNSTADDLLLSQRNINEDIIAQFKRRKSTRFSERDDSKQCYECIENHRRNQSAECEKSYEWCNDGYQISTENYQKICSDLLNHDECYQSIESNSSNYSDKSVPYNNQQACESPKHESYTSKPATRIMSEKWIHGKSATERKIYYKYKPCIYPDNRKESIYFPSSRNNCKDESKQTASYPTLCSESETLPSKKIISNEKEALVKYKIPKEFPLVKHKIPKKYPTSDPYEHYRKPDPPPPRYPHWSENPPSYCDCLKKTRSSLVKASPMIFIPDKGPRKSRAKDTVSLPQNIHETFTRSPRGNECDRTDVKALHLQKSASKKRSTISFEDKCAASLTIPAPNRIRESKIQHLPTLTRDGRCCDEKPEKKFVMLDVSDCNMASYKYRLSKCPDGKEMWSIGIKREPPVVVKVRQEQGTLLSDYKKIKRLESQRERRKKRFKYSRIPSNGWTQQRYKVRLKIFRKRNSLDPCLPQITELIQPRGEKIAQSKLLKFAMDEGESFSQLESLCPHNCPSKILIAETKSYMTKMKKNSSIRNQYLGKSYKKRR</sequence>
<gene>
    <name evidence="2" type="ORF">ALC53_10694</name>
</gene>
<reference evidence="2 3" key="1">
    <citation type="submission" date="2015-09" db="EMBL/GenBank/DDBJ databases">
        <title>Atta colombica WGS genome.</title>
        <authorList>
            <person name="Nygaard S."/>
            <person name="Hu H."/>
            <person name="Boomsma J."/>
            <person name="Zhang G."/>
        </authorList>
    </citation>
    <scope>NUCLEOTIDE SEQUENCE [LARGE SCALE GENOMIC DNA]</scope>
    <source>
        <strain evidence="2">Treedump-2</strain>
        <tissue evidence="2">Whole body</tissue>
    </source>
</reference>
<evidence type="ECO:0000313" key="2">
    <source>
        <dbReference type="EMBL" id="KYM78886.1"/>
    </source>
</evidence>
<dbReference type="EMBL" id="KQ976633">
    <property type="protein sequence ID" value="KYM78886.1"/>
    <property type="molecule type" value="Genomic_DNA"/>
</dbReference>